<evidence type="ECO:0000313" key="3">
    <source>
        <dbReference type="Proteomes" id="UP000322184"/>
    </source>
</evidence>
<evidence type="ECO:0008006" key="4">
    <source>
        <dbReference type="Google" id="ProtNLM"/>
    </source>
</evidence>
<gene>
    <name evidence="2" type="ORF">F0L16_02260</name>
</gene>
<sequence>MKMQNSININTINSEISCLSAKASELEKKQFFLLGKINGIKNTPENLEVRKNIHSQLSVIQSDSKELQEYVRVRSDKITQRQRWVKNDNQNISKLTTAMESLSNVKNLGGETELRLKNGKLKPVNTGCIKNIIHKNRYAEEKAQAKDKYNSGDNNLSINFMKHKIESTKKDITKLESEISKLKDDIKPIQKKIDELKNQKQVLDEKDYSLKEKTALKYKPAEMELKEVDNTLNNIQSKKLKLEAKLVEYHKKASARLLEFGRIYHSNAGCSVLNKAARAIYRKNNLSDLPSISSKAIYNEYYKAHADNYRQKEWQNVKSLIEQSCQGNTKDIVQAAADDLYQPQGKMIKTYRGQGITEAGYNKLVRNFENTKRNNPDQIPVFKAAQFFSTSKTKSVAEGFSVAGRGERAILFVVQGNSGRSLRVDYGLQFNNGGENEVLYSPKACFGVSKIEGNTIYLHETKYHEDTPVMPYE</sequence>
<evidence type="ECO:0000256" key="1">
    <source>
        <dbReference type="SAM" id="Coils"/>
    </source>
</evidence>
<dbReference type="RefSeq" id="WP_149616044.1">
    <property type="nucleotide sequence ID" value="NZ_CAWMRL010000009.1"/>
</dbReference>
<accession>A0A5B0XAQ1</accession>
<dbReference type="AlphaFoldDB" id="A0A5B0XAQ1"/>
<name>A0A5B0XAQ1_9GAMM</name>
<dbReference type="EMBL" id="VTUW01000002">
    <property type="protein sequence ID" value="KAA1195527.1"/>
    <property type="molecule type" value="Genomic_DNA"/>
</dbReference>
<dbReference type="Proteomes" id="UP000322184">
    <property type="component" value="Unassembled WGS sequence"/>
</dbReference>
<dbReference type="Gene3D" id="3.90.176.10">
    <property type="entry name" value="Toxin ADP-ribosyltransferase, Chain A, domain 1"/>
    <property type="match status" value="1"/>
</dbReference>
<feature type="coiled-coil region" evidence="1">
    <location>
        <begin position="158"/>
        <end position="252"/>
    </location>
</feature>
<reference evidence="2 3" key="1">
    <citation type="submission" date="2019-09" db="EMBL/GenBank/DDBJ databases">
        <title>Whole genome sequence of Photorhabdus heterorhabditis strain ETL (Enterobacteriales: Enterobacteriaceae) a bacterial symbiont of Heterorhabditis zealandica strain ETL (Rhabditida: Heterorhabditidae).</title>
        <authorList>
            <person name="Lulamba T.E."/>
            <person name="Serepa-Dlamini M.H."/>
        </authorList>
    </citation>
    <scope>NUCLEOTIDE SEQUENCE [LARGE SCALE GENOMIC DNA]</scope>
    <source>
        <strain evidence="2 3">ETL</strain>
    </source>
</reference>
<keyword evidence="1" id="KW-0175">Coiled coil</keyword>
<protein>
    <recommendedName>
        <fullName evidence="4">NAD(+)--protein-arginine ADP-ribosyltransferase</fullName>
    </recommendedName>
</protein>
<organism evidence="2 3">
    <name type="scientific">Photorhabdus heterorhabditis</name>
    <dbReference type="NCBI Taxonomy" id="880156"/>
    <lineage>
        <taxon>Bacteria</taxon>
        <taxon>Pseudomonadati</taxon>
        <taxon>Pseudomonadota</taxon>
        <taxon>Gammaproteobacteria</taxon>
        <taxon>Enterobacterales</taxon>
        <taxon>Morganellaceae</taxon>
        <taxon>Photorhabdus</taxon>
    </lineage>
</organism>
<evidence type="ECO:0000313" key="2">
    <source>
        <dbReference type="EMBL" id="KAA1195527.1"/>
    </source>
</evidence>
<proteinExistence type="predicted"/>
<dbReference type="Gene3D" id="1.10.287.1490">
    <property type="match status" value="1"/>
</dbReference>
<comment type="caution">
    <text evidence="2">The sequence shown here is derived from an EMBL/GenBank/DDBJ whole genome shotgun (WGS) entry which is preliminary data.</text>
</comment>
<dbReference type="SUPFAM" id="SSF56399">
    <property type="entry name" value="ADP-ribosylation"/>
    <property type="match status" value="1"/>
</dbReference>
<dbReference type="OrthoDB" id="6465451at2"/>